<comment type="subcellular location">
    <subcellularLocation>
        <location evidence="1">Membrane</location>
    </subcellularLocation>
    <subcellularLocation>
        <location evidence="9">Mitochondrion membrane</location>
        <topology evidence="9">Multi-pass membrane protein</topology>
    </subcellularLocation>
</comment>
<keyword evidence="9" id="KW-0249">Electron transport</keyword>
<dbReference type="EMBL" id="EU219992">
    <property type="protein sequence ID" value="ACF40951.2"/>
    <property type="molecule type" value="Genomic_DNA"/>
</dbReference>
<keyword evidence="9" id="KW-0520">NAD</keyword>
<dbReference type="GO" id="GO:0031966">
    <property type="term" value="C:mitochondrial membrane"/>
    <property type="evidence" value="ECO:0007669"/>
    <property type="project" value="UniProtKB-SubCell"/>
</dbReference>
<evidence type="ECO:0000313" key="11">
    <source>
        <dbReference type="EMBL" id="ACF40951.2"/>
    </source>
</evidence>
<keyword evidence="4 9" id="KW-0813">Transport</keyword>
<evidence type="ECO:0000256" key="7">
    <source>
        <dbReference type="ARBA" id="ARBA00023136"/>
    </source>
</evidence>
<evidence type="ECO:0000256" key="1">
    <source>
        <dbReference type="ARBA" id="ARBA00004370"/>
    </source>
</evidence>
<feature type="transmembrane region" description="Helical" evidence="9">
    <location>
        <begin position="53"/>
        <end position="76"/>
    </location>
</feature>
<protein>
    <recommendedName>
        <fullName evidence="3 9">NADH-ubiquinone oxidoreductase chain 3</fullName>
        <ecNumber evidence="9">7.1.1.2</ecNumber>
    </recommendedName>
</protein>
<comment type="catalytic activity">
    <reaction evidence="8 9">
        <text>a ubiquinone + NADH + 5 H(+)(in) = a ubiquinol + NAD(+) + 4 H(+)(out)</text>
        <dbReference type="Rhea" id="RHEA:29091"/>
        <dbReference type="Rhea" id="RHEA-COMP:9565"/>
        <dbReference type="Rhea" id="RHEA-COMP:9566"/>
        <dbReference type="ChEBI" id="CHEBI:15378"/>
        <dbReference type="ChEBI" id="CHEBI:16389"/>
        <dbReference type="ChEBI" id="CHEBI:17976"/>
        <dbReference type="ChEBI" id="CHEBI:57540"/>
        <dbReference type="ChEBI" id="CHEBI:57945"/>
        <dbReference type="EC" id="7.1.1.2"/>
    </reaction>
</comment>
<keyword evidence="6 9" id="KW-1133">Transmembrane helix</keyword>
<evidence type="ECO:0000256" key="3">
    <source>
        <dbReference type="ARBA" id="ARBA00021007"/>
    </source>
</evidence>
<reference evidence="11" key="2">
    <citation type="submission" date="2010-05" db="EMBL/GenBank/DDBJ databases">
        <title>Evolution of fragmented mitochondrial genomes in parasitic lice.</title>
        <authorList>
            <person name="Shao R."/>
            <person name="Barker S.C."/>
        </authorList>
    </citation>
    <scope>NUCLEOTIDE SEQUENCE</scope>
    <source>
        <strain evidence="11">B2155</strain>
    </source>
</reference>
<accession>C0ILV4</accession>
<dbReference type="InterPro" id="IPR038430">
    <property type="entry name" value="NDAH_ubi_oxred_su3_sf"/>
</dbReference>
<keyword evidence="7 9" id="KW-0472">Membrane</keyword>
<dbReference type="PANTHER" id="PTHR11058:SF9">
    <property type="entry name" value="NADH-UBIQUINONE OXIDOREDUCTASE CHAIN 3"/>
    <property type="match status" value="1"/>
</dbReference>
<evidence type="ECO:0000256" key="5">
    <source>
        <dbReference type="ARBA" id="ARBA00022692"/>
    </source>
</evidence>
<proteinExistence type="inferred from homology"/>
<evidence type="ECO:0000256" key="8">
    <source>
        <dbReference type="ARBA" id="ARBA00049551"/>
    </source>
</evidence>
<dbReference type="Gene3D" id="1.20.58.1610">
    <property type="entry name" value="NADH:ubiquinone/plastoquinone oxidoreductase, chain 3"/>
    <property type="match status" value="1"/>
</dbReference>
<name>C0ILV4_PTHPU</name>
<gene>
    <name evidence="11" type="primary">nad3</name>
</gene>
<keyword evidence="9" id="KW-1278">Translocase</keyword>
<sequence length="115" mass="13031">MWIYPFMGLVVVVALVAVFAFLSVTLSSQEVEGYDHSPFECGVMPYSTSYSPFYVQFYCMSVIFLVFDVEIVILLPMVEASLPEVSGVVFWLLTFLLLFMGLLIEIGYGSLEWKL</sequence>
<organism evidence="11">
    <name type="scientific">Pthirus pubis</name>
    <name type="common">Crab louse</name>
    <dbReference type="NCBI Taxonomy" id="121228"/>
    <lineage>
        <taxon>Eukaryota</taxon>
        <taxon>Metazoa</taxon>
        <taxon>Ecdysozoa</taxon>
        <taxon>Arthropoda</taxon>
        <taxon>Hexapoda</taxon>
        <taxon>Insecta</taxon>
        <taxon>Pterygota</taxon>
        <taxon>Neoptera</taxon>
        <taxon>Paraneoptera</taxon>
        <taxon>Psocodea</taxon>
        <taxon>Troctomorpha</taxon>
        <taxon>Phthiraptera</taxon>
        <taxon>Anoplura</taxon>
        <taxon>Pthiridae</taxon>
        <taxon>Pthirus</taxon>
    </lineage>
</organism>
<dbReference type="EC" id="7.1.1.2" evidence="9"/>
<keyword evidence="9" id="KW-0679">Respiratory chain</keyword>
<dbReference type="InterPro" id="IPR000440">
    <property type="entry name" value="NADH_UbQ/plastoQ_OxRdtase_su3"/>
</dbReference>
<keyword evidence="9 11" id="KW-0496">Mitochondrion</keyword>
<dbReference type="PANTHER" id="PTHR11058">
    <property type="entry name" value="NADH-UBIQUINONE OXIDOREDUCTASE CHAIN 3"/>
    <property type="match status" value="1"/>
</dbReference>
<evidence type="ECO:0000256" key="9">
    <source>
        <dbReference type="RuleBase" id="RU003640"/>
    </source>
</evidence>
<keyword evidence="5 9" id="KW-0812">Transmembrane</keyword>
<evidence type="ECO:0000256" key="2">
    <source>
        <dbReference type="ARBA" id="ARBA00008472"/>
    </source>
</evidence>
<keyword evidence="10" id="KW-0732">Signal</keyword>
<dbReference type="GO" id="GO:0008137">
    <property type="term" value="F:NADH dehydrogenase (ubiquinone) activity"/>
    <property type="evidence" value="ECO:0007669"/>
    <property type="project" value="UniProtKB-UniRule"/>
</dbReference>
<feature type="signal peptide" evidence="10">
    <location>
        <begin position="1"/>
        <end position="27"/>
    </location>
</feature>
<evidence type="ECO:0000256" key="4">
    <source>
        <dbReference type="ARBA" id="ARBA00022448"/>
    </source>
</evidence>
<dbReference type="Pfam" id="PF00507">
    <property type="entry name" value="Oxidored_q4"/>
    <property type="match status" value="1"/>
</dbReference>
<comment type="similarity">
    <text evidence="2 9">Belongs to the complex I subunit 3 family.</text>
</comment>
<evidence type="ECO:0000256" key="6">
    <source>
        <dbReference type="ARBA" id="ARBA00022989"/>
    </source>
</evidence>
<evidence type="ECO:0000256" key="10">
    <source>
        <dbReference type="SAM" id="SignalP"/>
    </source>
</evidence>
<geneLocation type="mitochondrion" evidence="11"/>
<comment type="function">
    <text evidence="9">Core subunit of the mitochondrial membrane respiratory chain NADH dehydrogenase (Complex I) which catalyzes electron transfer from NADH through the respiratory chain, using ubiquinone as an electron acceptor. Essential for the catalytic activity of complex I.</text>
</comment>
<dbReference type="GO" id="GO:0030964">
    <property type="term" value="C:NADH dehydrogenase complex"/>
    <property type="evidence" value="ECO:0007669"/>
    <property type="project" value="TreeGrafter"/>
</dbReference>
<reference evidence="11" key="1">
    <citation type="journal article" date="2009" name="Genome Res.">
        <title>The single mitochondrial chromosome typical of animals has evolved into 18 minichromosomes in the human body louse, Pediculus humanus.</title>
        <authorList>
            <person name="Shao R."/>
            <person name="Kirkness E.F."/>
            <person name="Barker S.C."/>
        </authorList>
    </citation>
    <scope>NUCLEOTIDE SEQUENCE</scope>
    <source>
        <strain evidence="11">B2155</strain>
    </source>
</reference>
<keyword evidence="9" id="KW-0830">Ubiquinone</keyword>
<feature type="chain" id="PRO_5002897001" description="NADH-ubiquinone oxidoreductase chain 3" evidence="10">
    <location>
        <begin position="28"/>
        <end position="115"/>
    </location>
</feature>
<dbReference type="AlphaFoldDB" id="C0ILV4"/>
<feature type="transmembrane region" description="Helical" evidence="9">
    <location>
        <begin position="88"/>
        <end position="108"/>
    </location>
</feature>